<organism evidence="3 4">
    <name type="scientific">Candidatus Woesebacteria bacterium RIFCSPLOWO2_01_FULL_39_21</name>
    <dbReference type="NCBI Taxonomy" id="1802519"/>
    <lineage>
        <taxon>Bacteria</taxon>
        <taxon>Candidatus Woeseibacteriota</taxon>
    </lineage>
</organism>
<proteinExistence type="predicted"/>
<dbReference type="STRING" id="1802519.A2961_02285"/>
<accession>A0A1F8BG69</accession>
<dbReference type="InterPro" id="IPR025150">
    <property type="entry name" value="GH123_cat"/>
</dbReference>
<dbReference type="EMBL" id="MGHF01000028">
    <property type="protein sequence ID" value="OGM62318.1"/>
    <property type="molecule type" value="Genomic_DNA"/>
</dbReference>
<protein>
    <submittedName>
        <fullName evidence="3">Uncharacterized protein</fullName>
    </submittedName>
</protein>
<evidence type="ECO:0000259" key="2">
    <source>
        <dbReference type="Pfam" id="PF22680"/>
    </source>
</evidence>
<dbReference type="Pfam" id="PF22680">
    <property type="entry name" value="Glyco_hydro_123_N_2"/>
    <property type="match status" value="1"/>
</dbReference>
<comment type="caution">
    <text evidence="3">The sequence shown here is derived from an EMBL/GenBank/DDBJ whole genome shotgun (WGS) entry which is preliminary data.</text>
</comment>
<dbReference type="Pfam" id="PF13320">
    <property type="entry name" value="GH123_cat"/>
    <property type="match status" value="1"/>
</dbReference>
<evidence type="ECO:0000259" key="1">
    <source>
        <dbReference type="Pfam" id="PF13320"/>
    </source>
</evidence>
<reference evidence="3 4" key="1">
    <citation type="journal article" date="2016" name="Nat. Commun.">
        <title>Thousands of microbial genomes shed light on interconnected biogeochemical processes in an aquifer system.</title>
        <authorList>
            <person name="Anantharaman K."/>
            <person name="Brown C.T."/>
            <person name="Hug L.A."/>
            <person name="Sharon I."/>
            <person name="Castelle C.J."/>
            <person name="Probst A.J."/>
            <person name="Thomas B.C."/>
            <person name="Singh A."/>
            <person name="Wilkins M.J."/>
            <person name="Karaoz U."/>
            <person name="Brodie E.L."/>
            <person name="Williams K.H."/>
            <person name="Hubbard S.S."/>
            <person name="Banfield J.F."/>
        </authorList>
    </citation>
    <scope>NUCLEOTIDE SEQUENCE [LARGE SCALE GENOMIC DNA]</scope>
</reference>
<evidence type="ECO:0000313" key="3">
    <source>
        <dbReference type="EMBL" id="OGM62318.1"/>
    </source>
</evidence>
<evidence type="ECO:0000313" key="4">
    <source>
        <dbReference type="Proteomes" id="UP000177082"/>
    </source>
</evidence>
<name>A0A1F8BG69_9BACT</name>
<gene>
    <name evidence="3" type="ORF">A2961_02285</name>
</gene>
<dbReference type="AlphaFoldDB" id="A0A1F8BG69"/>
<dbReference type="Proteomes" id="UP000177082">
    <property type="component" value="Unassembled WGS sequence"/>
</dbReference>
<feature type="domain" description="Glycoside hydrolase 123 N-terminal" evidence="2">
    <location>
        <begin position="53"/>
        <end position="189"/>
    </location>
</feature>
<feature type="domain" description="Glycoside hydrolase 123 catalytic" evidence="1">
    <location>
        <begin position="399"/>
        <end position="483"/>
    </location>
</feature>
<sequence length="584" mass="64829">MAKVNLYKIIYYAFTVFLLNLIFTKTAVAASPVVWVEDGMTRVYRNDPAKTNTAITLFTAKNEYEPLQIIVKAPSSHPLTGVNVSISNLSGPQGATLNSDNITLYREHYLYVTQGSKHHSSETNRPLGPGWYPDALVPFKDPFSRADLSGTLDAVPFSLAAGENQPIWVDIYTPTNAPAGLYQGTATVTSAQGTGIVNISLNVWNFSLPKIRSLKGQAQIWSSTYKNRTTDTELINHRFNPKTVKVTDERFLIDNYGLDTVNIFVASGASLRSCTANPPPLVSDVAAEVARHQADLYLFDSYANEVWNCTGLFPTFLQWAANLRAGGIHPEIVTYPVDALMGSDLDHTAADIWYVLPKHYDQAKTNIEKLVNHQGTQVRSYNPLVQDGYSPKFTIDFLPVNARIMEGFINQSLGLTGTKFWRVDNWTADPWNDPQVSGRTDVPGEGAMAYPGDAVGLPNQVVSGVRMKWFREGSEDYEYIQMLKNLGQSQFALNTVRTVATDFHTWAQDKDVLLSARKTLGDKIHSLSGTSSPTPTPTSTPFFSVFDLKLLLSHYLTNNNSSDYYPKDGKVNMLDAGYVARWIY</sequence>
<dbReference type="InterPro" id="IPR053850">
    <property type="entry name" value="Glyco_hydro_123_N_2"/>
</dbReference>